<keyword evidence="2" id="KW-0175">Coiled coil</keyword>
<dbReference type="GO" id="GO:0015562">
    <property type="term" value="F:efflux transmembrane transporter activity"/>
    <property type="evidence" value="ECO:0007669"/>
    <property type="project" value="TreeGrafter"/>
</dbReference>
<feature type="coiled-coil region" evidence="2">
    <location>
        <begin position="138"/>
        <end position="172"/>
    </location>
</feature>
<evidence type="ECO:0000259" key="4">
    <source>
        <dbReference type="Pfam" id="PF25973"/>
    </source>
</evidence>
<organism evidence="5 6">
    <name type="scientific">Falsigemmobacter intermedius</name>
    <dbReference type="NCBI Taxonomy" id="1553448"/>
    <lineage>
        <taxon>Bacteria</taxon>
        <taxon>Pseudomonadati</taxon>
        <taxon>Pseudomonadota</taxon>
        <taxon>Alphaproteobacteria</taxon>
        <taxon>Rhodobacterales</taxon>
        <taxon>Paracoccaceae</taxon>
        <taxon>Falsigemmobacter</taxon>
    </lineage>
</organism>
<accession>A0A3S3U5V8</accession>
<dbReference type="SUPFAM" id="SSF111369">
    <property type="entry name" value="HlyD-like secretion proteins"/>
    <property type="match status" value="1"/>
</dbReference>
<evidence type="ECO:0000256" key="3">
    <source>
        <dbReference type="SAM" id="MobiDB-lite"/>
    </source>
</evidence>
<dbReference type="PANTHER" id="PTHR30469">
    <property type="entry name" value="MULTIDRUG RESISTANCE PROTEIN MDTA"/>
    <property type="match status" value="1"/>
</dbReference>
<name>A0A3S3U5V8_9RHOB</name>
<dbReference type="NCBIfam" id="TIGR01730">
    <property type="entry name" value="RND_mfp"/>
    <property type="match status" value="1"/>
</dbReference>
<comment type="caution">
    <text evidence="5">The sequence shown here is derived from an EMBL/GenBank/DDBJ whole genome shotgun (WGS) entry which is preliminary data.</text>
</comment>
<feature type="domain" description="CzcB-like barrel-sandwich hybrid" evidence="4">
    <location>
        <begin position="62"/>
        <end position="200"/>
    </location>
</feature>
<sequence>MLRSKPVMKLPFGPAFFALIALSAPLFAQTPLLRPVVSEITAPEASHAGRFIGTVEATTTVGVAFELLGRLISRSADEGESVTRGQELARIDSRALTEDRDAARASVESLEVTFATLQRARQRAIELAGRGVAAAAALETAERNEAVARANLEQARATLARAEDALDRAVLRAPFDGIVIQTRHEPGSTIAAGDPVLILAGPGGRNVVLTLPVTLLQNAEVGQSRFRIYAPKLPPEGLKGVLLRVDPASVSQTRMRRAWIGLGPEAAVLAIGELVSVAPEESGDEARVTLPEAALLKGDPPFVWQVVEEAGARILRKRPVTPEGPPRAGRIAVTDLPAGSEIVVRGTRSLQDGQPVGPGIRPPDGPGAPMAPLPLIFGEN</sequence>
<dbReference type="PANTHER" id="PTHR30469:SF15">
    <property type="entry name" value="HLYD FAMILY OF SECRETION PROTEINS"/>
    <property type="match status" value="1"/>
</dbReference>
<gene>
    <name evidence="5" type="ORF">EP867_12475</name>
</gene>
<dbReference type="EMBL" id="SBLC01000017">
    <property type="protein sequence ID" value="RWY40079.1"/>
    <property type="molecule type" value="Genomic_DNA"/>
</dbReference>
<keyword evidence="6" id="KW-1185">Reference proteome</keyword>
<comment type="similarity">
    <text evidence="1">Belongs to the membrane fusion protein (MFP) (TC 8.A.1) family.</text>
</comment>
<feature type="region of interest" description="Disordered" evidence="3">
    <location>
        <begin position="349"/>
        <end position="380"/>
    </location>
</feature>
<dbReference type="InterPro" id="IPR058647">
    <property type="entry name" value="BSH_CzcB-like"/>
</dbReference>
<dbReference type="InterPro" id="IPR006143">
    <property type="entry name" value="RND_pump_MFP"/>
</dbReference>
<dbReference type="Gene3D" id="2.40.420.20">
    <property type="match status" value="1"/>
</dbReference>
<dbReference type="AlphaFoldDB" id="A0A3S3U5V8"/>
<dbReference type="OrthoDB" id="9813967at2"/>
<proteinExistence type="inferred from homology"/>
<dbReference type="GO" id="GO:1990281">
    <property type="term" value="C:efflux pump complex"/>
    <property type="evidence" value="ECO:0007669"/>
    <property type="project" value="TreeGrafter"/>
</dbReference>
<dbReference type="Gene3D" id="2.40.50.100">
    <property type="match status" value="1"/>
</dbReference>
<dbReference type="Pfam" id="PF25973">
    <property type="entry name" value="BSH_CzcB"/>
    <property type="match status" value="1"/>
</dbReference>
<dbReference type="Proteomes" id="UP000287168">
    <property type="component" value="Unassembled WGS sequence"/>
</dbReference>
<protein>
    <submittedName>
        <fullName evidence="5">Efflux RND transporter periplasmic adaptor subunit</fullName>
    </submittedName>
</protein>
<evidence type="ECO:0000256" key="2">
    <source>
        <dbReference type="SAM" id="Coils"/>
    </source>
</evidence>
<dbReference type="Gene3D" id="1.10.287.470">
    <property type="entry name" value="Helix hairpin bin"/>
    <property type="match status" value="1"/>
</dbReference>
<reference evidence="5 6" key="1">
    <citation type="journal article" date="2015" name="Int. J. Syst. Evol. Microbiol.">
        <title>Gemmobacter intermedius sp. nov., isolated from a white stork (Ciconia ciconia).</title>
        <authorList>
            <person name="Kampfer P."/>
            <person name="Jerzak L."/>
            <person name="Wilharm G."/>
            <person name="Golke J."/>
            <person name="Busse H.J."/>
            <person name="Glaeser S.P."/>
        </authorList>
    </citation>
    <scope>NUCLEOTIDE SEQUENCE [LARGE SCALE GENOMIC DNA]</scope>
    <source>
        <strain evidence="5 6">119/4</strain>
    </source>
</reference>
<feature type="compositionally biased region" description="Pro residues" evidence="3">
    <location>
        <begin position="360"/>
        <end position="372"/>
    </location>
</feature>
<evidence type="ECO:0000313" key="5">
    <source>
        <dbReference type="EMBL" id="RWY40079.1"/>
    </source>
</evidence>
<evidence type="ECO:0000313" key="6">
    <source>
        <dbReference type="Proteomes" id="UP000287168"/>
    </source>
</evidence>
<evidence type="ECO:0000256" key="1">
    <source>
        <dbReference type="ARBA" id="ARBA00009477"/>
    </source>
</evidence>